<evidence type="ECO:0000256" key="1">
    <source>
        <dbReference type="ARBA" id="ARBA00022574"/>
    </source>
</evidence>
<gene>
    <name evidence="4" type="ORF">CHUV0807_1575</name>
</gene>
<keyword evidence="3" id="KW-0732">Signal</keyword>
<evidence type="ECO:0000256" key="3">
    <source>
        <dbReference type="SAM" id="SignalP"/>
    </source>
</evidence>
<proteinExistence type="predicted"/>
<organism evidence="4 5">
    <name type="scientific">Cardiobacterium hominis</name>
    <dbReference type="NCBI Taxonomy" id="2718"/>
    <lineage>
        <taxon>Bacteria</taxon>
        <taxon>Pseudomonadati</taxon>
        <taxon>Pseudomonadota</taxon>
        <taxon>Gammaproteobacteria</taxon>
        <taxon>Cardiobacteriales</taxon>
        <taxon>Cardiobacteriaceae</taxon>
        <taxon>Cardiobacterium</taxon>
    </lineage>
</organism>
<feature type="chain" id="PRO_5008675381" evidence="3">
    <location>
        <begin position="28"/>
        <end position="359"/>
    </location>
</feature>
<keyword evidence="2" id="KW-0677">Repeat</keyword>
<dbReference type="EMBL" id="FKLO01000051">
    <property type="protein sequence ID" value="SAY99624.1"/>
    <property type="molecule type" value="Genomic_DNA"/>
</dbReference>
<dbReference type="InterPro" id="IPR001680">
    <property type="entry name" value="WD40_rpt"/>
</dbReference>
<dbReference type="PANTHER" id="PTHR19848">
    <property type="entry name" value="WD40 REPEAT PROTEIN"/>
    <property type="match status" value="1"/>
</dbReference>
<protein>
    <submittedName>
        <fullName evidence="4">WD-40 repeat protein</fullName>
    </submittedName>
</protein>
<dbReference type="InterPro" id="IPR015943">
    <property type="entry name" value="WD40/YVTN_repeat-like_dom_sf"/>
</dbReference>
<dbReference type="RefSeq" id="WP_079541005.1">
    <property type="nucleotide sequence ID" value="NZ_CP171111.1"/>
</dbReference>
<sequence>MKKIPKFAISRWICAAVLAFTVMNTSAEVFTSAAVNTDETLLATVQGKTATLWDIANGEKKYEWHMPDDDWAKEYQYAGKIWDIAFVPQSDEIAVAGTANKIYFFDTRTGKLEGQSDAELSGVDNDYAITHICIAQDGKLLATISQKNLILKEKESGRIIMKKDTSDRLILQCQFTPDHRLLTSTNSRVLPNNTVIQSLNLYQNNGTPLAEEILPAEEYPFWIAIAPDGKNFAYQSVVKNTSTLNISNTDTLKKIQTLDAKEINHSEFVRGLAWSPDSKKFYAGGKYHDSNGVYPVVEWHGENFSQRRILNGGKQFIQKIFALKNGKLIVVTADGWLLMDENGTIEQNHESVGKNTESA</sequence>
<dbReference type="Pfam" id="PF00400">
    <property type="entry name" value="WD40"/>
    <property type="match status" value="1"/>
</dbReference>
<name>A0A1C3HPB9_9GAMM</name>
<dbReference type="PANTHER" id="PTHR19848:SF8">
    <property type="entry name" value="F-BOX AND WD REPEAT DOMAIN CONTAINING 7"/>
    <property type="match status" value="1"/>
</dbReference>
<reference evidence="5" key="1">
    <citation type="submission" date="2016-04" db="EMBL/GenBank/DDBJ databases">
        <authorList>
            <person name="Tagini F."/>
        </authorList>
    </citation>
    <scope>NUCLEOTIDE SEQUENCE [LARGE SCALE GENOMIC DNA]</scope>
    <source>
        <strain evidence="5">CHUV0807</strain>
    </source>
</reference>
<evidence type="ECO:0000313" key="4">
    <source>
        <dbReference type="EMBL" id="SAY99624.1"/>
    </source>
</evidence>
<dbReference type="InterPro" id="IPR036322">
    <property type="entry name" value="WD40_repeat_dom_sf"/>
</dbReference>
<evidence type="ECO:0000256" key="2">
    <source>
        <dbReference type="ARBA" id="ARBA00022737"/>
    </source>
</evidence>
<keyword evidence="1" id="KW-0853">WD repeat</keyword>
<dbReference type="Proteomes" id="UP000190837">
    <property type="component" value="Unassembled WGS sequence"/>
</dbReference>
<dbReference type="SUPFAM" id="SSF50978">
    <property type="entry name" value="WD40 repeat-like"/>
    <property type="match status" value="1"/>
</dbReference>
<evidence type="ECO:0000313" key="5">
    <source>
        <dbReference type="Proteomes" id="UP000190837"/>
    </source>
</evidence>
<dbReference type="Gene3D" id="2.130.10.10">
    <property type="entry name" value="YVTN repeat-like/Quinoprotein amine dehydrogenase"/>
    <property type="match status" value="2"/>
</dbReference>
<accession>A0A1C3HPB9</accession>
<dbReference type="AlphaFoldDB" id="A0A1C3HPB9"/>
<feature type="signal peptide" evidence="3">
    <location>
        <begin position="1"/>
        <end position="27"/>
    </location>
</feature>